<evidence type="ECO:0000313" key="3">
    <source>
        <dbReference type="Proteomes" id="UP000887226"/>
    </source>
</evidence>
<comment type="caution">
    <text evidence="2">The sequence shown here is derived from an EMBL/GenBank/DDBJ whole genome shotgun (WGS) entry which is preliminary data.</text>
</comment>
<reference evidence="2" key="1">
    <citation type="journal article" date="2021" name="IMA Fungus">
        <title>Genomic characterization of three marine fungi, including Emericellopsis atlantica sp. nov. with signatures of a generalist lifestyle and marine biomass degradation.</title>
        <authorList>
            <person name="Hagestad O.C."/>
            <person name="Hou L."/>
            <person name="Andersen J.H."/>
            <person name="Hansen E.H."/>
            <person name="Altermark B."/>
            <person name="Li C."/>
            <person name="Kuhnert E."/>
            <person name="Cox R.J."/>
            <person name="Crous P.W."/>
            <person name="Spatafora J.W."/>
            <person name="Lail K."/>
            <person name="Amirebrahimi M."/>
            <person name="Lipzen A."/>
            <person name="Pangilinan J."/>
            <person name="Andreopoulos W."/>
            <person name="Hayes R.D."/>
            <person name="Ng V."/>
            <person name="Grigoriev I.V."/>
            <person name="Jackson S.A."/>
            <person name="Sutton T.D.S."/>
            <person name="Dobson A.D.W."/>
            <person name="Rama T."/>
        </authorList>
    </citation>
    <scope>NUCLEOTIDE SEQUENCE</scope>
    <source>
        <strain evidence="2">TRa3180A</strain>
    </source>
</reference>
<feature type="region of interest" description="Disordered" evidence="1">
    <location>
        <begin position="76"/>
        <end position="142"/>
    </location>
</feature>
<organism evidence="2 3">
    <name type="scientific">Calycina marina</name>
    <dbReference type="NCBI Taxonomy" id="1763456"/>
    <lineage>
        <taxon>Eukaryota</taxon>
        <taxon>Fungi</taxon>
        <taxon>Dikarya</taxon>
        <taxon>Ascomycota</taxon>
        <taxon>Pezizomycotina</taxon>
        <taxon>Leotiomycetes</taxon>
        <taxon>Helotiales</taxon>
        <taxon>Pezizellaceae</taxon>
        <taxon>Calycina</taxon>
    </lineage>
</organism>
<name>A0A9P7YYQ6_9HELO</name>
<feature type="region of interest" description="Disordered" evidence="1">
    <location>
        <begin position="433"/>
        <end position="487"/>
    </location>
</feature>
<feature type="region of interest" description="Disordered" evidence="1">
    <location>
        <begin position="157"/>
        <end position="177"/>
    </location>
</feature>
<dbReference type="Proteomes" id="UP000887226">
    <property type="component" value="Unassembled WGS sequence"/>
</dbReference>
<keyword evidence="3" id="KW-1185">Reference proteome</keyword>
<feature type="compositionally biased region" description="Polar residues" evidence="1">
    <location>
        <begin position="77"/>
        <end position="138"/>
    </location>
</feature>
<protein>
    <submittedName>
        <fullName evidence="2">Uncharacterized protein</fullName>
    </submittedName>
</protein>
<accession>A0A9P7YYQ6</accession>
<evidence type="ECO:0000256" key="1">
    <source>
        <dbReference type="SAM" id="MobiDB-lite"/>
    </source>
</evidence>
<dbReference type="AlphaFoldDB" id="A0A9P7YYQ6"/>
<sequence length="493" mass="54082">MFNRLKAAAAAKMTPSRTPASDSEQNPQRISLEPYPSFQGDVNAMLLQSLAHTPSTSTDPNRARTPSAYYGRIQAPRASSPSGFCAETPSTPTHQNRSRIRTQNTPAETPSTFRLETPSSSHYNRVPTPSTARASPSTHRAKTPSIFHYRAETPDTLSSYQSRVETPSTINRRSHSPSKWETSTIRLEDLESPLIDPNPLGIWETKAEFDEAEAHFPRSTLHSLAQMSRPDRCLALAHLPVPTFHAYRHALHLNPPSPFTTPLPLSTLSRPSSSTTNPSLLQLASMTSLILGRAVSPSNHVRTTTYATPMLLQRVLARVFSPEEMAAHEAALPTLHPLLKAQLTVIVLANAPHTDETFDAMRDVVDVVKELLALVMGAGDDEMKRYKRMREGLGKRVKEGVREAAMSEEGRVEWEIQVWKDAVEERKEGQAVLRVEASGREGGKADDSVDAGEEGESVDGADDADDAGDVTGSDGKEGGLEELENSVLERLWC</sequence>
<dbReference type="EMBL" id="MU254075">
    <property type="protein sequence ID" value="KAG9242423.1"/>
    <property type="molecule type" value="Genomic_DNA"/>
</dbReference>
<evidence type="ECO:0000313" key="2">
    <source>
        <dbReference type="EMBL" id="KAG9242423.1"/>
    </source>
</evidence>
<proteinExistence type="predicted"/>
<feature type="region of interest" description="Disordered" evidence="1">
    <location>
        <begin position="1"/>
        <end position="35"/>
    </location>
</feature>
<feature type="compositionally biased region" description="Basic and acidic residues" evidence="1">
    <location>
        <begin position="437"/>
        <end position="447"/>
    </location>
</feature>
<gene>
    <name evidence="2" type="ORF">BJ878DRAFT_482033</name>
</gene>
<feature type="compositionally biased region" description="Polar residues" evidence="1">
    <location>
        <begin position="15"/>
        <end position="29"/>
    </location>
</feature>
<feature type="compositionally biased region" description="Acidic residues" evidence="1">
    <location>
        <begin position="448"/>
        <end position="468"/>
    </location>
</feature>